<gene>
    <name evidence="2" type="ORF">D5F01_LYC23267</name>
</gene>
<proteinExistence type="predicted"/>
<evidence type="ECO:0000256" key="1">
    <source>
        <dbReference type="SAM" id="MobiDB-lite"/>
    </source>
</evidence>
<keyword evidence="3" id="KW-1185">Reference proteome</keyword>
<evidence type="ECO:0000313" key="3">
    <source>
        <dbReference type="Proteomes" id="UP000424527"/>
    </source>
</evidence>
<dbReference type="Proteomes" id="UP000424527">
    <property type="component" value="Unassembled WGS sequence"/>
</dbReference>
<reference evidence="2 3" key="1">
    <citation type="submission" date="2019-07" db="EMBL/GenBank/DDBJ databases">
        <title>Chromosome genome assembly for large yellow croaker.</title>
        <authorList>
            <person name="Xiao S."/>
        </authorList>
    </citation>
    <scope>NUCLEOTIDE SEQUENCE [LARGE SCALE GENOMIC DNA]</scope>
    <source>
        <strain evidence="2">JMULYC20181020</strain>
        <tissue evidence="2">Muscle</tissue>
    </source>
</reference>
<accession>A0A6G0HGN8</accession>
<comment type="caution">
    <text evidence="2">The sequence shown here is derived from an EMBL/GenBank/DDBJ whole genome shotgun (WGS) entry which is preliminary data.</text>
</comment>
<dbReference type="AlphaFoldDB" id="A0A6G0HGN8"/>
<evidence type="ECO:0000313" key="2">
    <source>
        <dbReference type="EMBL" id="KAE8278365.1"/>
    </source>
</evidence>
<dbReference type="EMBL" id="REGW02000024">
    <property type="protein sequence ID" value="KAE8278365.1"/>
    <property type="molecule type" value="Genomic_DNA"/>
</dbReference>
<organism evidence="2 3">
    <name type="scientific">Larimichthys crocea</name>
    <name type="common">Large yellow croaker</name>
    <name type="synonym">Pseudosciaena crocea</name>
    <dbReference type="NCBI Taxonomy" id="215358"/>
    <lineage>
        <taxon>Eukaryota</taxon>
        <taxon>Metazoa</taxon>
        <taxon>Chordata</taxon>
        <taxon>Craniata</taxon>
        <taxon>Vertebrata</taxon>
        <taxon>Euteleostomi</taxon>
        <taxon>Actinopterygii</taxon>
        <taxon>Neopterygii</taxon>
        <taxon>Teleostei</taxon>
        <taxon>Neoteleostei</taxon>
        <taxon>Acanthomorphata</taxon>
        <taxon>Eupercaria</taxon>
        <taxon>Sciaenidae</taxon>
        <taxon>Larimichthys</taxon>
    </lineage>
</organism>
<feature type="region of interest" description="Disordered" evidence="1">
    <location>
        <begin position="65"/>
        <end position="87"/>
    </location>
</feature>
<sequence length="186" mass="20659">MYHEVSAALGSSVPPPHRLLPALRGLPTRLFVRKEDLSKRSAVQRWGHHQHRSPGQLKVRAISSSLRPPSSCSQENTGGMLHREASESRGKRVHKLFTSLPKCKRSFLQRDAAFPGLSAHAVPEASVCFQLTQVDCQLLGQHPRDVLQQPAACDVSVGFDSAATKDRQQQTAVDLCRRQQNLSWKP</sequence>
<name>A0A6G0HGN8_LARCR</name>
<protein>
    <submittedName>
        <fullName evidence="2">Uncharacterized protein</fullName>
    </submittedName>
</protein>